<proteinExistence type="predicted"/>
<keyword evidence="7" id="KW-1133">Transmembrane helix</keyword>
<evidence type="ECO:0000256" key="1">
    <source>
        <dbReference type="ARBA" id="ARBA00004430"/>
    </source>
</evidence>
<accession>S9V701</accession>
<dbReference type="GO" id="GO:0001534">
    <property type="term" value="C:radial spoke"/>
    <property type="evidence" value="ECO:0007669"/>
    <property type="project" value="InterPro"/>
</dbReference>
<dbReference type="EMBL" id="ATMH01000371">
    <property type="protein sequence ID" value="EPY36859.1"/>
    <property type="molecule type" value="Genomic_DNA"/>
</dbReference>
<organism evidence="8 9">
    <name type="scientific">Strigomonas culicis</name>
    <dbReference type="NCBI Taxonomy" id="28005"/>
    <lineage>
        <taxon>Eukaryota</taxon>
        <taxon>Discoba</taxon>
        <taxon>Euglenozoa</taxon>
        <taxon>Kinetoplastea</taxon>
        <taxon>Metakinetoplastina</taxon>
        <taxon>Trypanosomatida</taxon>
        <taxon>Trypanosomatidae</taxon>
        <taxon>Strigomonadinae</taxon>
        <taxon>Strigomonas</taxon>
    </lineage>
</organism>
<feature type="transmembrane region" description="Helical" evidence="7">
    <location>
        <begin position="12"/>
        <end position="31"/>
    </location>
</feature>
<feature type="compositionally biased region" description="Acidic residues" evidence="6">
    <location>
        <begin position="440"/>
        <end position="458"/>
    </location>
</feature>
<dbReference type="GO" id="GO:0035082">
    <property type="term" value="P:axoneme assembly"/>
    <property type="evidence" value="ECO:0007669"/>
    <property type="project" value="TreeGrafter"/>
</dbReference>
<comment type="caution">
    <text evidence="8">The sequence shown here is derived from an EMBL/GenBank/DDBJ whole genome shotgun (WGS) entry which is preliminary data.</text>
</comment>
<name>S9V701_9TRYP</name>
<evidence type="ECO:0000256" key="6">
    <source>
        <dbReference type="SAM" id="MobiDB-lite"/>
    </source>
</evidence>
<keyword evidence="3" id="KW-0969">Cilium</keyword>
<feature type="compositionally biased region" description="Acidic residues" evidence="6">
    <location>
        <begin position="520"/>
        <end position="551"/>
    </location>
</feature>
<dbReference type="Pfam" id="PF04712">
    <property type="entry name" value="Radial_spoke"/>
    <property type="match status" value="1"/>
</dbReference>
<dbReference type="AlphaFoldDB" id="S9V701"/>
<dbReference type="PANTHER" id="PTHR13159:SF0">
    <property type="entry name" value="RADIAL SPOKE HEAD 6 HOMOLOG A"/>
    <property type="match status" value="1"/>
</dbReference>
<dbReference type="InterPro" id="IPR006802">
    <property type="entry name" value="Radial_spoke"/>
</dbReference>
<evidence type="ECO:0000313" key="9">
    <source>
        <dbReference type="Proteomes" id="UP000015354"/>
    </source>
</evidence>
<comment type="subcellular location">
    <subcellularLocation>
        <location evidence="1">Cytoplasm</location>
        <location evidence="1">Cytoskeleton</location>
        <location evidence="1">Cilium axoneme</location>
    </subcellularLocation>
</comment>
<feature type="region of interest" description="Disordered" evidence="6">
    <location>
        <begin position="499"/>
        <end position="597"/>
    </location>
</feature>
<dbReference type="GO" id="GO:0060294">
    <property type="term" value="P:cilium movement involved in cell motility"/>
    <property type="evidence" value="ECO:0007669"/>
    <property type="project" value="InterPro"/>
</dbReference>
<keyword evidence="2" id="KW-0963">Cytoplasm</keyword>
<feature type="compositionally biased region" description="Basic and acidic residues" evidence="6">
    <location>
        <begin position="506"/>
        <end position="519"/>
    </location>
</feature>
<keyword evidence="7" id="KW-0812">Transmembrane</keyword>
<evidence type="ECO:0000256" key="2">
    <source>
        <dbReference type="ARBA" id="ARBA00022490"/>
    </source>
</evidence>
<evidence type="ECO:0000313" key="8">
    <source>
        <dbReference type="EMBL" id="EPY36859.1"/>
    </source>
</evidence>
<reference evidence="8 9" key="1">
    <citation type="journal article" date="2013" name="PLoS ONE">
        <title>Predicting the Proteins of Angomonas deanei, Strigomonas culicis and Their Respective Endosymbionts Reveals New Aspects of the Trypanosomatidae Family.</title>
        <authorList>
            <person name="Motta M.C."/>
            <person name="Martins A.C."/>
            <person name="de Souza S.S."/>
            <person name="Catta-Preta C.M."/>
            <person name="Silva R."/>
            <person name="Klein C.C."/>
            <person name="de Almeida L.G."/>
            <person name="de Lima Cunha O."/>
            <person name="Ciapina L.P."/>
            <person name="Brocchi M."/>
            <person name="Colabardini A.C."/>
            <person name="de Araujo Lima B."/>
            <person name="Machado C.R."/>
            <person name="de Almeida Soares C.M."/>
            <person name="Probst C.M."/>
            <person name="de Menezes C.B."/>
            <person name="Thompson C.E."/>
            <person name="Bartholomeu D.C."/>
            <person name="Gradia D.F."/>
            <person name="Pavoni D.P."/>
            <person name="Grisard E.C."/>
            <person name="Fantinatti-Garboggini F."/>
            <person name="Marchini F.K."/>
            <person name="Rodrigues-Luiz G.F."/>
            <person name="Wagner G."/>
            <person name="Goldman G.H."/>
            <person name="Fietto J.L."/>
            <person name="Elias M.C."/>
            <person name="Goldman M.H."/>
            <person name="Sagot M.F."/>
            <person name="Pereira M."/>
            <person name="Stoco P.H."/>
            <person name="de Mendonca-Neto R.P."/>
            <person name="Teixeira S.M."/>
            <person name="Maciel T.E."/>
            <person name="de Oliveira Mendes T.A."/>
            <person name="Urmenyi T.P."/>
            <person name="de Souza W."/>
            <person name="Schenkman S."/>
            <person name="de Vasconcelos A.T."/>
        </authorList>
    </citation>
    <scope>NUCLEOTIDE SEQUENCE [LARGE SCALE GENOMIC DNA]</scope>
</reference>
<keyword evidence="7" id="KW-0472">Membrane</keyword>
<dbReference type="OrthoDB" id="272202at2759"/>
<feature type="transmembrane region" description="Helical" evidence="7">
    <location>
        <begin position="37"/>
        <end position="55"/>
    </location>
</feature>
<evidence type="ECO:0000256" key="4">
    <source>
        <dbReference type="ARBA" id="ARBA00023212"/>
    </source>
</evidence>
<keyword evidence="9" id="KW-1185">Reference proteome</keyword>
<keyword evidence="8" id="KW-0282">Flagellum</keyword>
<dbReference type="Proteomes" id="UP000015354">
    <property type="component" value="Unassembled WGS sequence"/>
</dbReference>
<evidence type="ECO:0000256" key="7">
    <source>
        <dbReference type="SAM" id="Phobius"/>
    </source>
</evidence>
<evidence type="ECO:0000256" key="5">
    <source>
        <dbReference type="ARBA" id="ARBA00023273"/>
    </source>
</evidence>
<sequence>MLIFSLSSHIVYCFSFFFCMFYFPVLLLVIFCPFFGFLFFLTSYSLAANVVIIAVSHLPVLRERIPLFWFTLSFPLTCITSFHFSSSLLALLSPSSLHFHFGKEYKYKYIHIYCIYIYIHTYIILSSITVKPKGKMTTSEERLEALFQNAKAYLMTTTKDGVSVYDQLTRLMESLLDGDTEEMLKDPTKFNEIMSTLEQHSFSQGESTLTSNEPSRIPPQELQRLNENRTLFDRAPPQVQTVIEQPDPYTTITTTTSKPMSAPKYDTVAQQNALWSAANCGLAESEAFLLDRSITRLAMEKNLQEIRFVGKVFGTKRNYYVLSTQRYVKEGEKVYKEVNTMPKPPRKKCVVAVQAEPGYIGCNRLSFWVTSFPSAEWVLLPDVTPQQINASRAIKRLFTGNLEAEVVSSPPFPWSEAVYLRAQLSRIVSSTFIAPQGALEEAEELEEEDLEDEDEDEEAAKKPKEAKYRPLTVRSKEFGEDAVDVGGLASLDQWVHAEGYDLQQRPPDEDPRLPPKKEEGEGEEEEEEQEPQEDEEEQEEEQEEEEEEEEHELFAPIRGDFLYGVVDIPQPPPQPGRGGGGGGGCRGREAGGAAQGG</sequence>
<protein>
    <submittedName>
        <fullName evidence="8">Flagellar radial spoke component</fullName>
    </submittedName>
</protein>
<feature type="transmembrane region" description="Helical" evidence="7">
    <location>
        <begin position="67"/>
        <end position="90"/>
    </location>
</feature>
<feature type="region of interest" description="Disordered" evidence="6">
    <location>
        <begin position="438"/>
        <end position="466"/>
    </location>
</feature>
<feature type="compositionally biased region" description="Gly residues" evidence="6">
    <location>
        <begin position="576"/>
        <end position="585"/>
    </location>
</feature>
<keyword evidence="4" id="KW-0206">Cytoskeleton</keyword>
<evidence type="ECO:0000256" key="3">
    <source>
        <dbReference type="ARBA" id="ARBA00023069"/>
    </source>
</evidence>
<keyword evidence="5" id="KW-0966">Cell projection</keyword>
<dbReference type="PANTHER" id="PTHR13159">
    <property type="entry name" value="RADIAL SPOKEHEAD-RELATED"/>
    <property type="match status" value="1"/>
</dbReference>
<gene>
    <name evidence="8" type="ORF">STCU_00371</name>
</gene>
<feature type="transmembrane region" description="Helical" evidence="7">
    <location>
        <begin position="110"/>
        <end position="130"/>
    </location>
</feature>